<evidence type="ECO:0000313" key="1">
    <source>
        <dbReference type="EMBL" id="QKK80378.1"/>
    </source>
</evidence>
<name>A0A859CV81_9GAMM</name>
<dbReference type="RefSeq" id="WP_176335153.1">
    <property type="nucleotide sequence ID" value="NZ_BAAAEF010000011.1"/>
</dbReference>
<dbReference type="EMBL" id="CP054301">
    <property type="protein sequence ID" value="QKK80378.1"/>
    <property type="molecule type" value="Genomic_DNA"/>
</dbReference>
<gene>
    <name evidence="1" type="ORF">MP3633_1649</name>
</gene>
<evidence type="ECO:0000313" key="2">
    <source>
        <dbReference type="Proteomes" id="UP000509371"/>
    </source>
</evidence>
<dbReference type="KEGG" id="mpri:MP3633_1649"/>
<protein>
    <submittedName>
        <fullName evidence="1">Uncharacterized protein</fullName>
    </submittedName>
</protein>
<dbReference type="AlphaFoldDB" id="A0A859CV81"/>
<organism evidence="1 2">
    <name type="scientific">Marinomonas primoryensis</name>
    <dbReference type="NCBI Taxonomy" id="178399"/>
    <lineage>
        <taxon>Bacteria</taxon>
        <taxon>Pseudomonadati</taxon>
        <taxon>Pseudomonadota</taxon>
        <taxon>Gammaproteobacteria</taxon>
        <taxon>Oceanospirillales</taxon>
        <taxon>Oceanospirillaceae</taxon>
        <taxon>Marinomonas</taxon>
    </lineage>
</organism>
<sequence>MTSIKFSNIFEVVAANEEEALSLKAQAELIGVIRDLAAKNGWLHIEVCAEGNSIMIKQVKSQVNRNRLSEAELLEGLDFHTAHADELFLNVDDELAEALIDQLNELELPFIVRSHKVSQETYGKWNQPFRIKADPDFMTDRKDIVEDAGRFGPD</sequence>
<proteinExistence type="predicted"/>
<reference evidence="1 2" key="1">
    <citation type="submission" date="2020-06" db="EMBL/GenBank/DDBJ databases">
        <authorList>
            <person name="Voronona O.L."/>
            <person name="Aksenova E.I."/>
            <person name="Kunda M.S."/>
            <person name="Semenov A.N."/>
            <person name="Ryzhova N."/>
        </authorList>
    </citation>
    <scope>NUCLEOTIDE SEQUENCE [LARGE SCALE GENOMIC DNA]</scope>
    <source>
        <strain evidence="1 2">MPKMM3633</strain>
    </source>
</reference>
<accession>A0A859CV81</accession>
<dbReference type="Proteomes" id="UP000509371">
    <property type="component" value="Chromosome"/>
</dbReference>